<feature type="compositionally biased region" description="Low complexity" evidence="1">
    <location>
        <begin position="58"/>
        <end position="69"/>
    </location>
</feature>
<feature type="region of interest" description="Disordered" evidence="1">
    <location>
        <begin position="1"/>
        <end position="40"/>
    </location>
</feature>
<feature type="compositionally biased region" description="Polar residues" evidence="1">
    <location>
        <begin position="28"/>
        <end position="38"/>
    </location>
</feature>
<protein>
    <submittedName>
        <fullName evidence="2">Uncharacterized protein</fullName>
    </submittedName>
</protein>
<evidence type="ECO:0000313" key="2">
    <source>
        <dbReference type="EMBL" id="OIT19772.1"/>
    </source>
</evidence>
<organism evidence="2 3">
    <name type="scientific">Nicotiana attenuata</name>
    <name type="common">Coyote tobacco</name>
    <dbReference type="NCBI Taxonomy" id="49451"/>
    <lineage>
        <taxon>Eukaryota</taxon>
        <taxon>Viridiplantae</taxon>
        <taxon>Streptophyta</taxon>
        <taxon>Embryophyta</taxon>
        <taxon>Tracheophyta</taxon>
        <taxon>Spermatophyta</taxon>
        <taxon>Magnoliopsida</taxon>
        <taxon>eudicotyledons</taxon>
        <taxon>Gunneridae</taxon>
        <taxon>Pentapetalae</taxon>
        <taxon>asterids</taxon>
        <taxon>lamiids</taxon>
        <taxon>Solanales</taxon>
        <taxon>Solanaceae</taxon>
        <taxon>Nicotianoideae</taxon>
        <taxon>Nicotianeae</taxon>
        <taxon>Nicotiana</taxon>
    </lineage>
</organism>
<proteinExistence type="predicted"/>
<comment type="caution">
    <text evidence="2">The sequence shown here is derived from an EMBL/GenBank/DDBJ whole genome shotgun (WGS) entry which is preliminary data.</text>
</comment>
<dbReference type="Proteomes" id="UP000187609">
    <property type="component" value="Unassembled WGS sequence"/>
</dbReference>
<dbReference type="Gramene" id="OIT19772">
    <property type="protein sequence ID" value="OIT19772"/>
    <property type="gene ID" value="A4A49_43682"/>
</dbReference>
<accession>A0A1J6JTG1</accession>
<dbReference type="AlphaFoldDB" id="A0A1J6JTG1"/>
<dbReference type="EMBL" id="MJEQ01006274">
    <property type="protein sequence ID" value="OIT19772.1"/>
    <property type="molecule type" value="Genomic_DNA"/>
</dbReference>
<sequence length="197" mass="21053">MPTAPSSTGGKPPDHHQNDRPAIAHPPQQVSTQTNTPARTDLQISEAITVHDNRLGVSKIPHSKSSSPIQILNRGDCSPHQGAPPVQFSDLATVKNPDSGKLKNSGKAQTQATNASVTQMEKERYQNVSNIARNNTAPSIAHGYHPIDSILQSNYPTAPTGPSVRQNVTILSKPIRDWNLIGGVSSTSLQSPDTISH</sequence>
<gene>
    <name evidence="2" type="ORF">A4A49_43682</name>
</gene>
<feature type="non-terminal residue" evidence="2">
    <location>
        <position position="197"/>
    </location>
</feature>
<feature type="region of interest" description="Disordered" evidence="1">
    <location>
        <begin position="53"/>
        <end position="84"/>
    </location>
</feature>
<evidence type="ECO:0000313" key="3">
    <source>
        <dbReference type="Proteomes" id="UP000187609"/>
    </source>
</evidence>
<reference evidence="2" key="1">
    <citation type="submission" date="2016-11" db="EMBL/GenBank/DDBJ databases">
        <title>The genome of Nicotiana attenuata.</title>
        <authorList>
            <person name="Xu S."/>
            <person name="Brockmoeller T."/>
            <person name="Gaquerel E."/>
            <person name="Navarro A."/>
            <person name="Kuhl H."/>
            <person name="Gase K."/>
            <person name="Ling Z."/>
            <person name="Zhou W."/>
            <person name="Kreitzer C."/>
            <person name="Stanke M."/>
            <person name="Tang H."/>
            <person name="Lyons E."/>
            <person name="Pandey P."/>
            <person name="Pandey S.P."/>
            <person name="Timmermann B."/>
            <person name="Baldwin I.T."/>
        </authorList>
    </citation>
    <scope>NUCLEOTIDE SEQUENCE [LARGE SCALE GENOMIC DNA]</scope>
    <source>
        <strain evidence="2">UT</strain>
    </source>
</reference>
<evidence type="ECO:0000256" key="1">
    <source>
        <dbReference type="SAM" id="MobiDB-lite"/>
    </source>
</evidence>
<name>A0A1J6JTG1_NICAT</name>
<keyword evidence="3" id="KW-1185">Reference proteome</keyword>